<accession>A0ABR4ENQ0</accession>
<keyword evidence="2" id="KW-1185">Reference proteome</keyword>
<dbReference type="EMBL" id="JBAWTH010000039">
    <property type="protein sequence ID" value="KAL2284047.1"/>
    <property type="molecule type" value="Genomic_DNA"/>
</dbReference>
<proteinExistence type="predicted"/>
<gene>
    <name evidence="1" type="ORF">FJTKL_09262</name>
</gene>
<evidence type="ECO:0000313" key="2">
    <source>
        <dbReference type="Proteomes" id="UP001600888"/>
    </source>
</evidence>
<evidence type="ECO:0000313" key="1">
    <source>
        <dbReference type="EMBL" id="KAL2284047.1"/>
    </source>
</evidence>
<protein>
    <submittedName>
        <fullName evidence="1">Uncharacterized protein</fullName>
    </submittedName>
</protein>
<organism evidence="1 2">
    <name type="scientific">Diaporthe vaccinii</name>
    <dbReference type="NCBI Taxonomy" id="105482"/>
    <lineage>
        <taxon>Eukaryota</taxon>
        <taxon>Fungi</taxon>
        <taxon>Dikarya</taxon>
        <taxon>Ascomycota</taxon>
        <taxon>Pezizomycotina</taxon>
        <taxon>Sordariomycetes</taxon>
        <taxon>Sordariomycetidae</taxon>
        <taxon>Diaporthales</taxon>
        <taxon>Diaporthaceae</taxon>
        <taxon>Diaporthe</taxon>
        <taxon>Diaporthe eres species complex</taxon>
    </lineage>
</organism>
<name>A0ABR4ENQ0_9PEZI</name>
<sequence>MTRQGKITGVTVYWPLPALPGKARSDKGPKVDQNEIDNIGKVFDSIRRQPADRKAATVGFTFRGEEYQAKKEECISRGAHVRGAVCFSGSKHSFSSRGIYAMMTQDGYVIIVKTKSFKTTQAAVEGGKGLAHNVQSAAIKYAARK</sequence>
<dbReference type="Proteomes" id="UP001600888">
    <property type="component" value="Unassembled WGS sequence"/>
</dbReference>
<reference evidence="1 2" key="1">
    <citation type="submission" date="2024-03" db="EMBL/GenBank/DDBJ databases">
        <title>A high-quality draft genome sequence of Diaporthe vaccinii, a causative agent of upright dieback and viscid rot disease in cranberry plants.</title>
        <authorList>
            <person name="Sarrasin M."/>
            <person name="Lang B.F."/>
            <person name="Burger G."/>
        </authorList>
    </citation>
    <scope>NUCLEOTIDE SEQUENCE [LARGE SCALE GENOMIC DNA]</scope>
    <source>
        <strain evidence="1 2">IS7</strain>
    </source>
</reference>
<comment type="caution">
    <text evidence="1">The sequence shown here is derived from an EMBL/GenBank/DDBJ whole genome shotgun (WGS) entry which is preliminary data.</text>
</comment>